<protein>
    <submittedName>
        <fullName evidence="4">Uncharacterized protein</fullName>
    </submittedName>
</protein>
<dbReference type="Pfam" id="PF24809">
    <property type="entry name" value="DUF7708"/>
    <property type="match status" value="1"/>
</dbReference>
<dbReference type="Proteomes" id="UP000053317">
    <property type="component" value="Unassembled WGS sequence"/>
</dbReference>
<dbReference type="Pfam" id="PF24883">
    <property type="entry name" value="NPHP3_N"/>
    <property type="match status" value="1"/>
</dbReference>
<evidence type="ECO:0000313" key="4">
    <source>
        <dbReference type="EMBL" id="KKY29196.1"/>
    </source>
</evidence>
<accession>A0A0G2F4L6</accession>
<organism evidence="4 5">
    <name type="scientific">Phaeomoniella chlamydospora</name>
    <name type="common">Phaeoacremonium chlamydosporum</name>
    <dbReference type="NCBI Taxonomy" id="158046"/>
    <lineage>
        <taxon>Eukaryota</taxon>
        <taxon>Fungi</taxon>
        <taxon>Dikarya</taxon>
        <taxon>Ascomycota</taxon>
        <taxon>Pezizomycotina</taxon>
        <taxon>Eurotiomycetes</taxon>
        <taxon>Chaetothyriomycetidae</taxon>
        <taxon>Phaeomoniellales</taxon>
        <taxon>Phaeomoniellaceae</taxon>
        <taxon>Phaeomoniella</taxon>
    </lineage>
</organism>
<keyword evidence="1" id="KW-0677">Repeat</keyword>
<dbReference type="InterPro" id="IPR056884">
    <property type="entry name" value="NPHP3-like_N"/>
</dbReference>
<reference evidence="4 5" key="1">
    <citation type="submission" date="2015-05" db="EMBL/GenBank/DDBJ databases">
        <title>Distinctive expansion of gene families associated with plant cell wall degradation and secondary metabolism in the genomes of grapevine trunk pathogens.</title>
        <authorList>
            <person name="Lawrence D.P."/>
            <person name="Travadon R."/>
            <person name="Rolshausen P.E."/>
            <person name="Baumgartner K."/>
        </authorList>
    </citation>
    <scope>NUCLEOTIDE SEQUENCE [LARGE SCALE GENOMIC DNA]</scope>
    <source>
        <strain evidence="4">UCRPC4</strain>
    </source>
</reference>
<gene>
    <name evidence="4" type="ORF">UCRPC4_g00102</name>
</gene>
<comment type="caution">
    <text evidence="4">The sequence shown here is derived from an EMBL/GenBank/DDBJ whole genome shotgun (WGS) entry which is preliminary data.</text>
</comment>
<evidence type="ECO:0000259" key="3">
    <source>
        <dbReference type="Pfam" id="PF24883"/>
    </source>
</evidence>
<reference evidence="4 5" key="2">
    <citation type="submission" date="2015-05" db="EMBL/GenBank/DDBJ databases">
        <authorList>
            <person name="Morales-Cruz A."/>
            <person name="Amrine K.C."/>
            <person name="Cantu D."/>
        </authorList>
    </citation>
    <scope>NUCLEOTIDE SEQUENCE [LARGE SCALE GENOMIC DNA]</scope>
    <source>
        <strain evidence="4">UCRPC4</strain>
    </source>
</reference>
<dbReference type="AlphaFoldDB" id="A0A0G2F4L6"/>
<keyword evidence="5" id="KW-1185">Reference proteome</keyword>
<name>A0A0G2F4L6_PHACM</name>
<sequence length="509" mass="57669">MGPPGRAPSRQSTHEALEKLIQPARTHSLSDSRWYTPGVDFCFYAPAQDACGKSRERLENLKLQDEELKLLESDIRPDNVVAKLREISDEQEKKSKRSAKVQKASDFLVAFCTFADKTSNIVMLLLPQSPEYSVTFGLMFLVFKACNFYKTVFPTNAIKASVARIYVHIMKLLDEAVVFYRGGKLSKLVDAVLQPTNKFSAFVSDIEDEIKVLNALKDAEHVAQAANMMEVVSGTGHIVARMYENVESQSVAVGTSMEILNTKLDLLTAQTKYMLHFETIKHARTLQEALLPMGNDPQEELEVVLGRRYHLSQKDHWENNGVLEDLLGWSRQGHKELLWIGGSSGNQDNWVTELSGDMVQALQPQLLTLLFVFCDRGDRESLSPLTLLRKLLVHLLDLRPDLAYRQPEICNLWRFQKSVTFRQTWRIFEELASMVADLFIIIDRIEECEADDQGSILDDLLPSLIGLRARTGAIVMVTSSFEPPLEINDIGVYSSYIDTARRPIKRDTR</sequence>
<evidence type="ECO:0000256" key="1">
    <source>
        <dbReference type="ARBA" id="ARBA00022737"/>
    </source>
</evidence>
<dbReference type="OrthoDB" id="61900at2759"/>
<feature type="domain" description="Nephrocystin 3-like N-terminal" evidence="3">
    <location>
        <begin position="329"/>
        <end position="479"/>
    </location>
</feature>
<dbReference type="PANTHER" id="PTHR10039:SF14">
    <property type="entry name" value="NACHT DOMAIN-CONTAINING PROTEIN"/>
    <property type="match status" value="1"/>
</dbReference>
<evidence type="ECO:0000313" key="5">
    <source>
        <dbReference type="Proteomes" id="UP000053317"/>
    </source>
</evidence>
<dbReference type="PANTHER" id="PTHR10039">
    <property type="entry name" value="AMELOGENIN"/>
    <property type="match status" value="1"/>
</dbReference>
<dbReference type="EMBL" id="LCWF01000002">
    <property type="protein sequence ID" value="KKY29196.1"/>
    <property type="molecule type" value="Genomic_DNA"/>
</dbReference>
<proteinExistence type="predicted"/>
<dbReference type="InterPro" id="IPR056125">
    <property type="entry name" value="DUF7708"/>
</dbReference>
<evidence type="ECO:0000259" key="2">
    <source>
        <dbReference type="Pfam" id="PF24809"/>
    </source>
</evidence>
<feature type="domain" description="DUF7708" evidence="2">
    <location>
        <begin position="145"/>
        <end position="224"/>
    </location>
</feature>